<dbReference type="PANTHER" id="PTHR36930">
    <property type="entry name" value="METAL-SULFUR CLUSTER BIOSYNTHESIS PROTEINS YUAD-RELATED"/>
    <property type="match status" value="1"/>
</dbReference>
<sequence>MFDGSIMSIHIAPEARAPMQPLDEARLVAGVGIEGDRYATGRGHYSKFPDIREITLIEEETLVALKRDHDLDLAPIEHRRNLTTRGVPLNHLVGRRFRVGEALLEGGRLNTPCRYLDLVTGKSAYELLIHRSGLNCRIVEGGTIRPGDPVRPA</sequence>
<dbReference type="InterPro" id="IPR011037">
    <property type="entry name" value="Pyrv_Knase-like_insert_dom_sf"/>
</dbReference>
<dbReference type="InterPro" id="IPR005302">
    <property type="entry name" value="MoCF_Sase_C"/>
</dbReference>
<keyword evidence="3" id="KW-1185">Reference proteome</keyword>
<feature type="domain" description="MOSC" evidence="1">
    <location>
        <begin position="20"/>
        <end position="153"/>
    </location>
</feature>
<dbReference type="PANTHER" id="PTHR36930:SF1">
    <property type="entry name" value="MOSC DOMAIN-CONTAINING PROTEIN"/>
    <property type="match status" value="1"/>
</dbReference>
<evidence type="ECO:0000313" key="3">
    <source>
        <dbReference type="Proteomes" id="UP000281128"/>
    </source>
</evidence>
<comment type="caution">
    <text evidence="2">The sequence shown here is derived from an EMBL/GenBank/DDBJ whole genome shotgun (WGS) entry which is preliminary data.</text>
</comment>
<evidence type="ECO:0000259" key="1">
    <source>
        <dbReference type="PROSITE" id="PS51340"/>
    </source>
</evidence>
<dbReference type="RefSeq" id="WP_121166441.1">
    <property type="nucleotide sequence ID" value="NZ_RAPE01000002.1"/>
</dbReference>
<name>A0A3A8AVW5_9RHOB</name>
<evidence type="ECO:0000313" key="2">
    <source>
        <dbReference type="EMBL" id="RKF15207.1"/>
    </source>
</evidence>
<dbReference type="SUPFAM" id="SSF50800">
    <property type="entry name" value="PK beta-barrel domain-like"/>
    <property type="match status" value="1"/>
</dbReference>
<dbReference type="OrthoDB" id="1550913at2"/>
<protein>
    <submittedName>
        <fullName evidence="2">MOSC domain-containing protein</fullName>
    </submittedName>
</protein>
<dbReference type="Proteomes" id="UP000281128">
    <property type="component" value="Unassembled WGS sequence"/>
</dbReference>
<organism evidence="2 3">
    <name type="scientific">Roseovarius spongiae</name>
    <dbReference type="NCBI Taxonomy" id="2320272"/>
    <lineage>
        <taxon>Bacteria</taxon>
        <taxon>Pseudomonadati</taxon>
        <taxon>Pseudomonadota</taxon>
        <taxon>Alphaproteobacteria</taxon>
        <taxon>Rhodobacterales</taxon>
        <taxon>Roseobacteraceae</taxon>
        <taxon>Roseovarius</taxon>
    </lineage>
</organism>
<dbReference type="PROSITE" id="PS51340">
    <property type="entry name" value="MOSC"/>
    <property type="match status" value="1"/>
</dbReference>
<gene>
    <name evidence="2" type="ORF">D6850_10245</name>
</gene>
<dbReference type="GO" id="GO:0030151">
    <property type="term" value="F:molybdenum ion binding"/>
    <property type="evidence" value="ECO:0007669"/>
    <property type="project" value="InterPro"/>
</dbReference>
<dbReference type="GO" id="GO:0003824">
    <property type="term" value="F:catalytic activity"/>
    <property type="evidence" value="ECO:0007669"/>
    <property type="project" value="InterPro"/>
</dbReference>
<proteinExistence type="predicted"/>
<dbReference type="GO" id="GO:0030170">
    <property type="term" value="F:pyridoxal phosphate binding"/>
    <property type="evidence" value="ECO:0007669"/>
    <property type="project" value="InterPro"/>
</dbReference>
<dbReference type="AlphaFoldDB" id="A0A3A8AVW5"/>
<reference evidence="2 3" key="1">
    <citation type="submission" date="2018-09" db="EMBL/GenBank/DDBJ databases">
        <title>Roseovarius spongiae sp. nov., isolated from a marine sponge.</title>
        <authorList>
            <person name="Zhuang L."/>
            <person name="Luo L."/>
        </authorList>
    </citation>
    <scope>NUCLEOTIDE SEQUENCE [LARGE SCALE GENOMIC DNA]</scope>
    <source>
        <strain evidence="2 3">HN-E21</strain>
    </source>
</reference>
<dbReference type="InterPro" id="IPR052716">
    <property type="entry name" value="MOSC_domain"/>
</dbReference>
<dbReference type="EMBL" id="RAPE01000002">
    <property type="protein sequence ID" value="RKF15207.1"/>
    <property type="molecule type" value="Genomic_DNA"/>
</dbReference>
<dbReference type="Pfam" id="PF03473">
    <property type="entry name" value="MOSC"/>
    <property type="match status" value="1"/>
</dbReference>
<accession>A0A3A8AVW5</accession>
<dbReference type="Gene3D" id="2.40.33.20">
    <property type="entry name" value="PK beta-barrel domain-like"/>
    <property type="match status" value="1"/>
</dbReference>